<keyword evidence="3 4" id="KW-0732">Signal</keyword>
<evidence type="ECO:0000256" key="4">
    <source>
        <dbReference type="SAM" id="SignalP"/>
    </source>
</evidence>
<feature type="chain" id="PRO_5018593565" evidence="4">
    <location>
        <begin position="27"/>
        <end position="299"/>
    </location>
</feature>
<dbReference type="CDD" id="cd13688">
    <property type="entry name" value="PBP2_GltI_DEBP"/>
    <property type="match status" value="1"/>
</dbReference>
<sequence>MKKPLRTLCLKSLLATSLCSTFSAVAADTLASIKEKQSITIAYREETFPFSYLAGNKQPVGYSIDICMLLVDSLKRELKLPKLAVNYLPVTAETRLKAIAEGKADLECGSSTNSPERRNLVNFAIPHFFANVRMLVRNDTAIKNWADVKGKTLVLTTGSSTAKVLAEKAKTKDLKYTVVNAPNHQASFALLESAKADAFVMDDVLLYALRAESKKANKFTITGEVLSTQTYSIVLRKDDPNFKKFVDKELANDMINGTVTKIYDKWFKQPTPPKAINLEMPMNRILTDQLRFPTDQHLE</sequence>
<dbReference type="AlphaFoldDB" id="A0A3Q9BTK1"/>
<dbReference type="Gene3D" id="3.40.190.10">
    <property type="entry name" value="Periplasmic binding protein-like II"/>
    <property type="match status" value="2"/>
</dbReference>
<evidence type="ECO:0000256" key="3">
    <source>
        <dbReference type="ARBA" id="ARBA00022729"/>
    </source>
</evidence>
<organism evidence="6 7">
    <name type="scientific">Undibacterium parvum</name>
    <dbReference type="NCBI Taxonomy" id="401471"/>
    <lineage>
        <taxon>Bacteria</taxon>
        <taxon>Pseudomonadati</taxon>
        <taxon>Pseudomonadota</taxon>
        <taxon>Betaproteobacteria</taxon>
        <taxon>Burkholderiales</taxon>
        <taxon>Oxalobacteraceae</taxon>
        <taxon>Undibacterium</taxon>
    </lineage>
</organism>
<dbReference type="GO" id="GO:0030288">
    <property type="term" value="C:outer membrane-bounded periplasmic space"/>
    <property type="evidence" value="ECO:0007669"/>
    <property type="project" value="TreeGrafter"/>
</dbReference>
<dbReference type="Pfam" id="PF00497">
    <property type="entry name" value="SBP_bac_3"/>
    <property type="match status" value="1"/>
</dbReference>
<protein>
    <submittedName>
        <fullName evidence="6">Amino acid ABC transporter substrate-binding protein</fullName>
    </submittedName>
</protein>
<keyword evidence="2" id="KW-0813">Transport</keyword>
<keyword evidence="7" id="KW-1185">Reference proteome</keyword>
<dbReference type="OrthoDB" id="7240770at2"/>
<dbReference type="Proteomes" id="UP000275663">
    <property type="component" value="Chromosome"/>
</dbReference>
<dbReference type="EMBL" id="CP034464">
    <property type="protein sequence ID" value="AZP14171.1"/>
    <property type="molecule type" value="Genomic_DNA"/>
</dbReference>
<name>A0A3Q9BTK1_9BURK</name>
<dbReference type="InterPro" id="IPR001638">
    <property type="entry name" value="Solute-binding_3/MltF_N"/>
</dbReference>
<dbReference type="InterPro" id="IPR051455">
    <property type="entry name" value="Bact_solute-bind_prot3"/>
</dbReference>
<dbReference type="GO" id="GO:0005576">
    <property type="term" value="C:extracellular region"/>
    <property type="evidence" value="ECO:0007669"/>
    <property type="project" value="TreeGrafter"/>
</dbReference>
<gene>
    <name evidence="6" type="ORF">EJN92_20515</name>
</gene>
<evidence type="ECO:0000259" key="5">
    <source>
        <dbReference type="SMART" id="SM00062"/>
    </source>
</evidence>
<evidence type="ECO:0000256" key="2">
    <source>
        <dbReference type="ARBA" id="ARBA00022448"/>
    </source>
</evidence>
<dbReference type="KEGG" id="upv:EJN92_20515"/>
<dbReference type="SMART" id="SM00062">
    <property type="entry name" value="PBPb"/>
    <property type="match status" value="1"/>
</dbReference>
<reference evidence="6 7" key="1">
    <citation type="journal article" date="2011" name="Int. J. Syst. Evol. Microbiol.">
        <title>Description of Undibacterium oligocarboniphilum sp. nov., isolated from purified water, and Undibacterium pigrum strain CCUG 49012 as the type strain of Undibacterium parvum sp. nov., and emended descriptions of the genus Undibacterium and the species Undibacterium pigrum.</title>
        <authorList>
            <person name="Eder W."/>
            <person name="Wanner G."/>
            <person name="Ludwig W."/>
            <person name="Busse H.J."/>
            <person name="Ziemke-Kageler F."/>
            <person name="Lang E."/>
        </authorList>
    </citation>
    <scope>NUCLEOTIDE SEQUENCE [LARGE SCALE GENOMIC DNA]</scope>
    <source>
        <strain evidence="6 7">DSM 23061</strain>
    </source>
</reference>
<comment type="similarity">
    <text evidence="1">Belongs to the bacterial solute-binding protein 3 family.</text>
</comment>
<dbReference type="GO" id="GO:0006865">
    <property type="term" value="P:amino acid transport"/>
    <property type="evidence" value="ECO:0007669"/>
    <property type="project" value="TreeGrafter"/>
</dbReference>
<dbReference type="PANTHER" id="PTHR30085">
    <property type="entry name" value="AMINO ACID ABC TRANSPORTER PERMEASE"/>
    <property type="match status" value="1"/>
</dbReference>
<dbReference type="PANTHER" id="PTHR30085:SF2">
    <property type="entry name" value="GLUTAMATE_ASPARTATE IMPORT SOLUTE-BINDING PROTEIN"/>
    <property type="match status" value="1"/>
</dbReference>
<dbReference type="RefSeq" id="WP_126129532.1">
    <property type="nucleotide sequence ID" value="NZ_CP034464.1"/>
</dbReference>
<proteinExistence type="inferred from homology"/>
<evidence type="ECO:0000313" key="6">
    <source>
        <dbReference type="EMBL" id="AZP14171.1"/>
    </source>
</evidence>
<evidence type="ECO:0000313" key="7">
    <source>
        <dbReference type="Proteomes" id="UP000275663"/>
    </source>
</evidence>
<feature type="domain" description="Solute-binding protein family 3/N-terminal" evidence="5">
    <location>
        <begin position="38"/>
        <end position="270"/>
    </location>
</feature>
<dbReference type="SUPFAM" id="SSF53850">
    <property type="entry name" value="Periplasmic binding protein-like II"/>
    <property type="match status" value="1"/>
</dbReference>
<accession>A0A3Q9BTK1</accession>
<feature type="signal peptide" evidence="4">
    <location>
        <begin position="1"/>
        <end position="26"/>
    </location>
</feature>
<evidence type="ECO:0000256" key="1">
    <source>
        <dbReference type="ARBA" id="ARBA00010333"/>
    </source>
</evidence>